<sequence>MVGTIASCGLLLHSLLAGLGRRAAGFARKVGGAAREDPRRVAHSLKVGLALALVSVVYFVTPLFNGLGVSAIWAVLTVVVVMEYTVGATLSKGLNRALATLVAGCIAVGAHQLAELAERCGDQGEPIVLTVLVFFVASAATFLRFIPEIKAKYDYGVTIFILTFGLVAVSSYRVEELIQLAHQRFYTIAVGVFICLCTTVFLFPVWAGEDVHKLASGNLDKLAQFIEGMEFNCFGENSVANNFGGKDSPQMHKSVLNSKATEDSLSNLMAYMFNLVNTTTTQLTRSNTFLEWRLGGYKCGQQQPKTKKTHICSIRFSKIEIWYDIPHCSTVDKGQSSPTTFVVFINSHCTFAKWEPRHGQFRFRHPWSQYQKLGTLCRQCASSMEALASYVITTSKTQCPAAANPELSCKVRKTCGEMSLHSSKVLRDLAMATRTMTVPSPVNITMATAVKAAESLRSELAENTALLQVMHVAVTATLLADLVDRVKEIAECVDVLARLAHFKNPEDTKNVVVSTVPYTSRKKVNGEIIQIIGGRVQDASGSDHQMASNRIVLIKSRNHFF</sequence>
<evidence type="ECO:0000256" key="4">
    <source>
        <dbReference type="ARBA" id="ARBA00022692"/>
    </source>
</evidence>
<dbReference type="GO" id="GO:0016020">
    <property type="term" value="C:membrane"/>
    <property type="evidence" value="ECO:0007669"/>
    <property type="project" value="UniProtKB-SubCell"/>
</dbReference>
<keyword evidence="7" id="KW-0472">Membrane</keyword>
<comment type="subcellular location">
    <subcellularLocation>
        <location evidence="1">Membrane</location>
        <topology evidence="1">Multi-pass membrane protein</topology>
    </subcellularLocation>
</comment>
<evidence type="ECO:0000256" key="8">
    <source>
        <dbReference type="ARBA" id="ARBA00023303"/>
    </source>
</evidence>
<keyword evidence="4" id="KW-0812">Transmembrane</keyword>
<evidence type="ECO:0000313" key="9">
    <source>
        <dbReference type="EnsemblPlants" id="EMT08628"/>
    </source>
</evidence>
<protein>
    <submittedName>
        <fullName evidence="9">Uncharacterized protein</fullName>
    </submittedName>
</protein>
<comment type="similarity">
    <text evidence="2">Belongs to the aromatic acid exporter (TC 2.A.85) family.</text>
</comment>
<accession>M8C0B5</accession>
<proteinExistence type="inferred from homology"/>
<dbReference type="AlphaFoldDB" id="M8C0B5"/>
<keyword evidence="8" id="KW-0407">Ion channel</keyword>
<evidence type="ECO:0000256" key="3">
    <source>
        <dbReference type="ARBA" id="ARBA00022448"/>
    </source>
</evidence>
<dbReference type="GO" id="GO:0034220">
    <property type="term" value="P:monoatomic ion transmembrane transport"/>
    <property type="evidence" value="ECO:0007669"/>
    <property type="project" value="UniProtKB-KW"/>
</dbReference>
<evidence type="ECO:0000256" key="6">
    <source>
        <dbReference type="ARBA" id="ARBA00023065"/>
    </source>
</evidence>
<name>M8C0B5_AEGTA</name>
<dbReference type="Pfam" id="PF11744">
    <property type="entry name" value="ALMT"/>
    <property type="match status" value="2"/>
</dbReference>
<evidence type="ECO:0000256" key="5">
    <source>
        <dbReference type="ARBA" id="ARBA00022989"/>
    </source>
</evidence>
<dbReference type="PANTHER" id="PTHR31086">
    <property type="entry name" value="ALUMINUM-ACTIVATED MALATE TRANSPORTER 10"/>
    <property type="match status" value="1"/>
</dbReference>
<keyword evidence="6" id="KW-0406">Ion transport</keyword>
<dbReference type="InterPro" id="IPR020966">
    <property type="entry name" value="ALMT"/>
</dbReference>
<organism evidence="9">
    <name type="scientific">Aegilops tauschii</name>
    <name type="common">Tausch's goatgrass</name>
    <name type="synonym">Aegilops squarrosa</name>
    <dbReference type="NCBI Taxonomy" id="37682"/>
    <lineage>
        <taxon>Eukaryota</taxon>
        <taxon>Viridiplantae</taxon>
        <taxon>Streptophyta</taxon>
        <taxon>Embryophyta</taxon>
        <taxon>Tracheophyta</taxon>
        <taxon>Spermatophyta</taxon>
        <taxon>Magnoliopsida</taxon>
        <taxon>Liliopsida</taxon>
        <taxon>Poales</taxon>
        <taxon>Poaceae</taxon>
        <taxon>BOP clade</taxon>
        <taxon>Pooideae</taxon>
        <taxon>Triticodae</taxon>
        <taxon>Triticeae</taxon>
        <taxon>Triticinae</taxon>
        <taxon>Aegilops</taxon>
    </lineage>
</organism>
<evidence type="ECO:0000256" key="2">
    <source>
        <dbReference type="ARBA" id="ARBA00007079"/>
    </source>
</evidence>
<keyword evidence="5" id="KW-1133">Transmembrane helix</keyword>
<dbReference type="EnsemblPlants" id="EMT08628">
    <property type="protein sequence ID" value="EMT08628"/>
    <property type="gene ID" value="F775_28248"/>
</dbReference>
<dbReference type="GO" id="GO:0015743">
    <property type="term" value="P:malate transport"/>
    <property type="evidence" value="ECO:0007669"/>
    <property type="project" value="InterPro"/>
</dbReference>
<evidence type="ECO:0000256" key="1">
    <source>
        <dbReference type="ARBA" id="ARBA00004141"/>
    </source>
</evidence>
<reference evidence="9" key="1">
    <citation type="submission" date="2015-06" db="UniProtKB">
        <authorList>
            <consortium name="EnsemblPlants"/>
        </authorList>
    </citation>
    <scope>IDENTIFICATION</scope>
</reference>
<evidence type="ECO:0000256" key="7">
    <source>
        <dbReference type="ARBA" id="ARBA00023136"/>
    </source>
</evidence>
<keyword evidence="3" id="KW-0813">Transport</keyword>
<dbReference type="ExpressionAtlas" id="M8C0B5">
    <property type="expression patterns" value="baseline"/>
</dbReference>